<dbReference type="OrthoDB" id="63181at2759"/>
<evidence type="ECO:0000313" key="3">
    <source>
        <dbReference type="Proteomes" id="UP000243217"/>
    </source>
</evidence>
<feature type="region of interest" description="Disordered" evidence="1">
    <location>
        <begin position="1"/>
        <end position="20"/>
    </location>
</feature>
<gene>
    <name evidence="2" type="ORF">THRCLA_07777</name>
</gene>
<keyword evidence="3" id="KW-1185">Reference proteome</keyword>
<evidence type="ECO:0000256" key="1">
    <source>
        <dbReference type="SAM" id="MobiDB-lite"/>
    </source>
</evidence>
<comment type="caution">
    <text evidence="2">The sequence shown here is derived from an EMBL/GenBank/DDBJ whole genome shotgun (WGS) entry which is preliminary data.</text>
</comment>
<evidence type="ECO:0008006" key="4">
    <source>
        <dbReference type="Google" id="ProtNLM"/>
    </source>
</evidence>
<sequence length="400" mass="45397">MEELSLHVPPSPPLVAPPASLARPMEEIMADVATEKKKRVSSKSSLSEDSQLTLFLDNIRRQVLSRFNLPDCTLHHAGRDVSITCWQCGKMIKIATGHLHLRSLKSHLERCKGEYTRPAMNAIMQENNSTKRRRVSSKSAISETNRLALFMDRVKRQIIKKFNVTDCKLTHNNRDVCVMCWNCGKAIKIASSRLNLANLKTHLNRCKVKLPTNGKIHEAAKISSNAPRIFLCAGLVSDEIRTYCTNATRMFGGCNRREDILKSLFGLRSLKNLTPEQLVQFQQYEFSTRKWNIIGTTIFSVDCVKVQSLGQTCTECLNLYRNAAFTSTLSKYRIKAKKIAQGQINQDNIKFIPKIYLQNPGAALARSFESRAKKDSAMILEFLFFQSSKDKVIDSFYIRP</sequence>
<protein>
    <recommendedName>
        <fullName evidence="4">BED-type domain-containing protein</fullName>
    </recommendedName>
</protein>
<organism evidence="2 3">
    <name type="scientific">Thraustotheca clavata</name>
    <dbReference type="NCBI Taxonomy" id="74557"/>
    <lineage>
        <taxon>Eukaryota</taxon>
        <taxon>Sar</taxon>
        <taxon>Stramenopiles</taxon>
        <taxon>Oomycota</taxon>
        <taxon>Saprolegniomycetes</taxon>
        <taxon>Saprolegniales</taxon>
        <taxon>Achlyaceae</taxon>
        <taxon>Thraustotheca</taxon>
    </lineage>
</organism>
<proteinExistence type="predicted"/>
<name>A0A1V9ZC82_9STRA</name>
<dbReference type="Proteomes" id="UP000243217">
    <property type="component" value="Unassembled WGS sequence"/>
</dbReference>
<accession>A0A1V9ZC82</accession>
<dbReference type="AlphaFoldDB" id="A0A1V9ZC82"/>
<dbReference type="EMBL" id="JNBS01002088">
    <property type="protein sequence ID" value="OQR95552.1"/>
    <property type="molecule type" value="Genomic_DNA"/>
</dbReference>
<evidence type="ECO:0000313" key="2">
    <source>
        <dbReference type="EMBL" id="OQR95552.1"/>
    </source>
</evidence>
<reference evidence="2 3" key="1">
    <citation type="journal article" date="2014" name="Genome Biol. Evol.">
        <title>The secreted proteins of Achlya hypogyna and Thraustotheca clavata identify the ancestral oomycete secretome and reveal gene acquisitions by horizontal gene transfer.</title>
        <authorList>
            <person name="Misner I."/>
            <person name="Blouin N."/>
            <person name="Leonard G."/>
            <person name="Richards T.A."/>
            <person name="Lane C.E."/>
        </authorList>
    </citation>
    <scope>NUCLEOTIDE SEQUENCE [LARGE SCALE GENOMIC DNA]</scope>
    <source>
        <strain evidence="2 3">ATCC 34112</strain>
    </source>
</reference>